<dbReference type="RefSeq" id="WP_209492725.1">
    <property type="nucleotide sequence ID" value="NZ_JAGGLC010000007.1"/>
</dbReference>
<sequence>MDTTDWLLLSLILVGFANWQATDAYGGVRMAYGGLALAAFVVMLDLSDSV</sequence>
<feature type="transmembrane region" description="Helical" evidence="1">
    <location>
        <begin position="27"/>
        <end position="46"/>
    </location>
</feature>
<evidence type="ECO:0000256" key="1">
    <source>
        <dbReference type="SAM" id="Phobius"/>
    </source>
</evidence>
<dbReference type="EMBL" id="JAGGLC010000007">
    <property type="protein sequence ID" value="MBP1988388.1"/>
    <property type="molecule type" value="Genomic_DNA"/>
</dbReference>
<keyword evidence="1" id="KW-1133">Transmembrane helix</keyword>
<gene>
    <name evidence="2" type="ORF">J2753_002910</name>
</gene>
<accession>A0A8T4H5I7</accession>
<comment type="caution">
    <text evidence="2">The sequence shown here is derived from an EMBL/GenBank/DDBJ whole genome shotgun (WGS) entry which is preliminary data.</text>
</comment>
<keyword evidence="3" id="KW-1185">Reference proteome</keyword>
<proteinExistence type="predicted"/>
<evidence type="ECO:0000313" key="3">
    <source>
        <dbReference type="Proteomes" id="UP000823736"/>
    </source>
</evidence>
<keyword evidence="1" id="KW-0812">Transmembrane</keyword>
<dbReference type="AlphaFoldDB" id="A0A8T4H5I7"/>
<name>A0A8T4H5I7_9EURY</name>
<reference evidence="2" key="1">
    <citation type="submission" date="2021-03" db="EMBL/GenBank/DDBJ databases">
        <title>Genomic Encyclopedia of Type Strains, Phase IV (KMG-IV): sequencing the most valuable type-strain genomes for metagenomic binning, comparative biology and taxonomic classification.</title>
        <authorList>
            <person name="Goeker M."/>
        </authorList>
    </citation>
    <scope>NUCLEOTIDE SEQUENCE</scope>
    <source>
        <strain evidence="2">DSM 26232</strain>
    </source>
</reference>
<evidence type="ECO:0000313" key="2">
    <source>
        <dbReference type="EMBL" id="MBP1988388.1"/>
    </source>
</evidence>
<protein>
    <submittedName>
        <fullName evidence="2">Uncharacterized protein</fullName>
    </submittedName>
</protein>
<dbReference type="Proteomes" id="UP000823736">
    <property type="component" value="Unassembled WGS sequence"/>
</dbReference>
<organism evidence="2 3">
    <name type="scientific">Halolamina salifodinae</name>
    <dbReference type="NCBI Taxonomy" id="1202767"/>
    <lineage>
        <taxon>Archaea</taxon>
        <taxon>Methanobacteriati</taxon>
        <taxon>Methanobacteriota</taxon>
        <taxon>Stenosarchaea group</taxon>
        <taxon>Halobacteria</taxon>
        <taxon>Halobacteriales</taxon>
        <taxon>Haloferacaceae</taxon>
    </lineage>
</organism>
<keyword evidence="1" id="KW-0472">Membrane</keyword>